<name>A0A6C0AUX9_9ZZZZ</name>
<protein>
    <recommendedName>
        <fullName evidence="2">SAP domain-containing protein</fullName>
    </recommendedName>
</protein>
<dbReference type="EMBL" id="MN738749">
    <property type="protein sequence ID" value="QHS83091.1"/>
    <property type="molecule type" value="Genomic_DNA"/>
</dbReference>
<evidence type="ECO:0000313" key="1">
    <source>
        <dbReference type="EMBL" id="QHS83091.1"/>
    </source>
</evidence>
<organism evidence="1">
    <name type="scientific">viral metagenome</name>
    <dbReference type="NCBI Taxonomy" id="1070528"/>
    <lineage>
        <taxon>unclassified sequences</taxon>
        <taxon>metagenomes</taxon>
        <taxon>organismal metagenomes</taxon>
    </lineage>
</organism>
<sequence length="400" mass="47981">METLKQNTEIITIDNDMLDGNIIANEVIKPKSPKNNPKKSYKKRIYEHELNYDNFIKHKLELSSYLIHDLKQACKTCKEKITGTKPVLIDRLNTKYLTITRCIKIQSLFRGYYVRLNNNLRGNGFMNLSVCNNTTDFCTLEPLEEIEHPYFFSYTDSSNFTYGFNISSLIYIYKQQRKIKNPYNRDLIPRNILKKIFIVYYSNFILYSNFKQDHLNDYLNARLFLHPKQPRRRATRRLRRENSILSPHHQQQLEVLTNNRNMTYEQRVREVFIEINRLQIYCDHTWVLSLNASLLRRFYIFLTDLWNYRSNIPYETKYKICYLTPIRGNPFDRYVRRGDLFQLETDELKELIVYTMENMVFTGFDEDFKKIGSFHLMTALTSVSSSARRALPFLYETIQF</sequence>
<proteinExistence type="predicted"/>
<dbReference type="PROSITE" id="PS50096">
    <property type="entry name" value="IQ"/>
    <property type="match status" value="1"/>
</dbReference>
<dbReference type="AlphaFoldDB" id="A0A6C0AUX9"/>
<reference evidence="1" key="1">
    <citation type="journal article" date="2020" name="Nature">
        <title>Giant virus diversity and host interactions through global metagenomics.</title>
        <authorList>
            <person name="Schulz F."/>
            <person name="Roux S."/>
            <person name="Paez-Espino D."/>
            <person name="Jungbluth S."/>
            <person name="Walsh D.A."/>
            <person name="Denef V.J."/>
            <person name="McMahon K.D."/>
            <person name="Konstantinidis K.T."/>
            <person name="Eloe-Fadrosh E.A."/>
            <person name="Kyrpides N.C."/>
            <person name="Woyke T."/>
        </authorList>
    </citation>
    <scope>NUCLEOTIDE SEQUENCE</scope>
    <source>
        <strain evidence="1">GVMAG-S-ERX555943-30</strain>
    </source>
</reference>
<evidence type="ECO:0008006" key="2">
    <source>
        <dbReference type="Google" id="ProtNLM"/>
    </source>
</evidence>
<accession>A0A6C0AUX9</accession>